<sequence length="527" mass="58011">MDRHILYREEARISLMKGVEAAAKTVSVTLGPLSYNILLHTNDSTPQILGSGVAIINEIELENFFENVGVKLIRQASSKTSEVVGDGTTTTIVIAYSLIRYSMNYLIGGMNIIGITTGIQKAVEFLSNKLVEYAQPVNNMKTLEQIATIASGNNNHIGTIIAKIVDEIGPEGVISLEDSHSTNTTFKISQGIKIDRGLFSSAFVKKGDTMKVIQDHPYILITDKKITLVKEELIPILELVSGANRSLLILAEDLSAEVLSTLVINRVQNVVDVVAIRLPGFGHQRQLLLEDISTATNGKIISDKIGLKLDLLELSMLGIAKKVIIDRNSTTILLNDQQEYIDKHCNQLRKQINISSTIYEQENLRNRLARISSKTAIIKIGALSTDELQDKKTYFKEALNSVQAAVEEGIIPGGWSISIHLSLELLGWAKKYLPQDQLRGALLVKESFMTPLQRIIHNGGYNEAIILNELAQQNFKIGYDTINGSYVNMHTAGIIDSAKVMRLAIQNAASIAKMFLTTECVIINKSS</sequence>
<dbReference type="PRINTS" id="PR00298">
    <property type="entry name" value="CHAPERONIN60"/>
</dbReference>
<evidence type="ECO:0000313" key="4">
    <source>
        <dbReference type="EMBL" id="AOM67390.1"/>
    </source>
</evidence>
<dbReference type="SUPFAM" id="SSF48592">
    <property type="entry name" value="GroEL equatorial domain-like"/>
    <property type="match status" value="1"/>
</dbReference>
<dbReference type="GO" id="GO:0042026">
    <property type="term" value="P:protein refolding"/>
    <property type="evidence" value="ECO:0007669"/>
    <property type="project" value="InterPro"/>
</dbReference>
<dbReference type="NCBIfam" id="NF000592">
    <property type="entry name" value="PRK00013.1"/>
    <property type="match status" value="1"/>
</dbReference>
<dbReference type="InterPro" id="IPR027409">
    <property type="entry name" value="GroEL-like_apical_dom_sf"/>
</dbReference>
<proteinExistence type="inferred from homology"/>
<dbReference type="AlphaFoldDB" id="A0A1C9CG70"/>
<dbReference type="InterPro" id="IPR002423">
    <property type="entry name" value="Cpn60/GroEL/TCP-1"/>
</dbReference>
<dbReference type="RefSeq" id="YP_009294148.1">
    <property type="nucleotide sequence ID" value="NC_031146.1"/>
</dbReference>
<dbReference type="Gene3D" id="1.10.560.10">
    <property type="entry name" value="GroEL-like equatorial domain"/>
    <property type="match status" value="1"/>
</dbReference>
<dbReference type="NCBIfam" id="NF009489">
    <property type="entry name" value="PRK12851.1"/>
    <property type="match status" value="1"/>
</dbReference>
<dbReference type="EMBL" id="KX284724">
    <property type="protein sequence ID" value="AOM67390.1"/>
    <property type="molecule type" value="Genomic_DNA"/>
</dbReference>
<dbReference type="FunFam" id="3.50.7.10:FF:000001">
    <property type="entry name" value="60 kDa chaperonin"/>
    <property type="match status" value="1"/>
</dbReference>
<dbReference type="Gene3D" id="3.30.260.10">
    <property type="entry name" value="TCP-1-like chaperonin intermediate domain"/>
    <property type="match status" value="1"/>
</dbReference>
<accession>A0A1C9CG70</accession>
<name>A0A1C9CG70_9FLOR</name>
<geneLocation type="plastid" evidence="4"/>
<dbReference type="Gene3D" id="3.50.7.10">
    <property type="entry name" value="GroEL"/>
    <property type="match status" value="1"/>
</dbReference>
<dbReference type="PANTHER" id="PTHR45633">
    <property type="entry name" value="60 KDA HEAT SHOCK PROTEIN, MITOCHONDRIAL"/>
    <property type="match status" value="1"/>
</dbReference>
<dbReference type="GeneID" id="29070054"/>
<gene>
    <name evidence="4" type="primary">groEL</name>
    <name evidence="4" type="ORF">Hrub_146</name>
</gene>
<dbReference type="NCBIfam" id="NF009487">
    <property type="entry name" value="PRK12849.1"/>
    <property type="match status" value="1"/>
</dbReference>
<dbReference type="SUPFAM" id="SSF52029">
    <property type="entry name" value="GroEL apical domain-like"/>
    <property type="match status" value="1"/>
</dbReference>
<dbReference type="GO" id="GO:0005524">
    <property type="term" value="F:ATP binding"/>
    <property type="evidence" value="ECO:0007669"/>
    <property type="project" value="InterPro"/>
</dbReference>
<protein>
    <submittedName>
        <fullName evidence="4">Chaperonin GroEL</fullName>
    </submittedName>
</protein>
<evidence type="ECO:0000256" key="2">
    <source>
        <dbReference type="ARBA" id="ARBA00023186"/>
    </source>
</evidence>
<dbReference type="Pfam" id="PF00118">
    <property type="entry name" value="Cpn60_TCP1"/>
    <property type="match status" value="1"/>
</dbReference>
<dbReference type="SUPFAM" id="SSF54849">
    <property type="entry name" value="GroEL-intermediate domain like"/>
    <property type="match status" value="1"/>
</dbReference>
<comment type="similarity">
    <text evidence="1 3">Belongs to the chaperonin (HSP60) family.</text>
</comment>
<reference evidence="4" key="1">
    <citation type="journal article" date="2016" name="BMC Biol.">
        <title>Parallel evolution of highly conserved plastid genome architecture in red seaweeds and seed plants.</title>
        <authorList>
            <person name="Lee J."/>
            <person name="Cho C.H."/>
            <person name="Park S.I."/>
            <person name="Choi J.W."/>
            <person name="Song H.S."/>
            <person name="West J.A."/>
            <person name="Bhattacharya D."/>
            <person name="Yoon H.S."/>
        </authorList>
    </citation>
    <scope>NUCLEOTIDE SEQUENCE</scope>
</reference>
<dbReference type="InterPro" id="IPR027413">
    <property type="entry name" value="GROEL-like_equatorial_sf"/>
</dbReference>
<organism evidence="4">
    <name type="scientific">Hildenbrandia rubra</name>
    <dbReference type="NCBI Taxonomy" id="31481"/>
    <lineage>
        <taxon>Eukaryota</taxon>
        <taxon>Rhodophyta</taxon>
        <taxon>Florideophyceae</taxon>
        <taxon>Hildenbrandiophycidae</taxon>
        <taxon>Hildenbrandiales</taxon>
        <taxon>Hildenbrandiaceae</taxon>
        <taxon>Hildenbrandia</taxon>
    </lineage>
</organism>
<dbReference type="InterPro" id="IPR001844">
    <property type="entry name" value="Cpn60/GroEL"/>
</dbReference>
<keyword evidence="2" id="KW-0143">Chaperone</keyword>
<evidence type="ECO:0000256" key="1">
    <source>
        <dbReference type="ARBA" id="ARBA00006607"/>
    </source>
</evidence>
<evidence type="ECO:0000256" key="3">
    <source>
        <dbReference type="RuleBase" id="RU000418"/>
    </source>
</evidence>
<dbReference type="GO" id="GO:0140662">
    <property type="term" value="F:ATP-dependent protein folding chaperone"/>
    <property type="evidence" value="ECO:0007669"/>
    <property type="project" value="InterPro"/>
</dbReference>
<dbReference type="NCBIfam" id="NF009488">
    <property type="entry name" value="PRK12850.1"/>
    <property type="match status" value="1"/>
</dbReference>
<dbReference type="SMR" id="A0A1C9CG70"/>
<dbReference type="InterPro" id="IPR027410">
    <property type="entry name" value="TCP-1-like_intermed_sf"/>
</dbReference>
<keyword evidence="4" id="KW-0934">Plastid</keyword>